<dbReference type="Proteomes" id="UP000031366">
    <property type="component" value="Unassembled WGS sequence"/>
</dbReference>
<dbReference type="STRING" id="29341.RSJ17_07780"/>
<proteinExistence type="predicted"/>
<sequence length="291" mass="33532">MQIAFWSNYHGQAGVTSNTIATAIYIAMNYDFKILLTHTQYSKSNMESAFFSDSENKSSINFDDIGIDSIERLCKSGKLSSNEFSSYTKTLIDNRLDILTGSSKCKKELFEDMSNSIIKILNCANEAYDLVLVDLNSGIENDITNKVLKQSDIIIVNLSQNERVIREYFNKKEWNEVLKGKKTIIALGRYDFNSKCSSKYVKKIYNYKDDIYCIPYSSEFMDSNNNHSVLNFFFSNRKVKSNSSNYLFFKEIEMLSHNILENINTDIENLEKPMEDHGILRQFKLLLGMSS</sequence>
<evidence type="ECO:0000313" key="2">
    <source>
        <dbReference type="Proteomes" id="UP000031366"/>
    </source>
</evidence>
<evidence type="ECO:0008006" key="3">
    <source>
        <dbReference type="Google" id="ProtNLM"/>
    </source>
</evidence>
<dbReference type="InterPro" id="IPR027417">
    <property type="entry name" value="P-loop_NTPase"/>
</dbReference>
<keyword evidence="2" id="KW-1185">Reference proteome</keyword>
<protein>
    <recommendedName>
        <fullName evidence="3">AAA domain protein</fullName>
    </recommendedName>
</protein>
<gene>
    <name evidence="1" type="ORF">U732_1001</name>
</gene>
<name>A0A0C1QVK2_9CLOT</name>
<dbReference type="EMBL" id="AYSO01000020">
    <property type="protein sequence ID" value="KIE44997.1"/>
    <property type="molecule type" value="Genomic_DNA"/>
</dbReference>
<dbReference type="SUPFAM" id="SSF52540">
    <property type="entry name" value="P-loop containing nucleoside triphosphate hydrolases"/>
    <property type="match status" value="1"/>
</dbReference>
<reference evidence="1 2" key="1">
    <citation type="journal article" date="2015" name="Infect. Genet. Evol.">
        <title>Genomic sequences of six botulinum neurotoxin-producing strains representing three clostridial species illustrate the mobility and diversity of botulinum neurotoxin genes.</title>
        <authorList>
            <person name="Smith T.J."/>
            <person name="Hill K.K."/>
            <person name="Xie G."/>
            <person name="Foley B.T."/>
            <person name="Williamson C.H."/>
            <person name="Foster J.T."/>
            <person name="Johnson S.L."/>
            <person name="Chertkov O."/>
            <person name="Teshima H."/>
            <person name="Gibbons H.S."/>
            <person name="Johnsky L.A."/>
            <person name="Karavis M.A."/>
            <person name="Smith L.A."/>
        </authorList>
    </citation>
    <scope>NUCLEOTIDE SEQUENCE [LARGE SCALE GENOMIC DNA]</scope>
    <source>
        <strain evidence="1 2">CDC 2741</strain>
    </source>
</reference>
<accession>A0A0C1QVK2</accession>
<evidence type="ECO:0000313" key="1">
    <source>
        <dbReference type="EMBL" id="KIE44997.1"/>
    </source>
</evidence>
<organism evidence="1 2">
    <name type="scientific">Clostridium argentinense CDC 2741</name>
    <dbReference type="NCBI Taxonomy" id="1418104"/>
    <lineage>
        <taxon>Bacteria</taxon>
        <taxon>Bacillati</taxon>
        <taxon>Bacillota</taxon>
        <taxon>Clostridia</taxon>
        <taxon>Eubacteriales</taxon>
        <taxon>Clostridiaceae</taxon>
        <taxon>Clostridium</taxon>
    </lineage>
</organism>
<comment type="caution">
    <text evidence="1">The sequence shown here is derived from an EMBL/GenBank/DDBJ whole genome shotgun (WGS) entry which is preliminary data.</text>
</comment>
<dbReference type="OrthoDB" id="2842408at2"/>
<dbReference type="RefSeq" id="WP_039637201.1">
    <property type="nucleotide sequence ID" value="NZ_AYSO01000020.1"/>
</dbReference>
<dbReference type="Gene3D" id="3.40.50.300">
    <property type="entry name" value="P-loop containing nucleotide triphosphate hydrolases"/>
    <property type="match status" value="1"/>
</dbReference>
<dbReference type="AlphaFoldDB" id="A0A0C1QVK2"/>